<organism evidence="1 2">
    <name type="scientific">Polyangium jinanense</name>
    <dbReference type="NCBI Taxonomy" id="2829994"/>
    <lineage>
        <taxon>Bacteria</taxon>
        <taxon>Pseudomonadati</taxon>
        <taxon>Myxococcota</taxon>
        <taxon>Polyangia</taxon>
        <taxon>Polyangiales</taxon>
        <taxon>Polyangiaceae</taxon>
        <taxon>Polyangium</taxon>
    </lineage>
</organism>
<reference evidence="1 2" key="1">
    <citation type="submission" date="2021-04" db="EMBL/GenBank/DDBJ databases">
        <title>Genome analysis of Polyangium sp.</title>
        <authorList>
            <person name="Li Y."/>
            <person name="Wang J."/>
        </authorList>
    </citation>
    <scope>NUCLEOTIDE SEQUENCE [LARGE SCALE GENOMIC DNA]</scope>
    <source>
        <strain evidence="1 2">SDU14</strain>
    </source>
</reference>
<comment type="caution">
    <text evidence="1">The sequence shown here is derived from an EMBL/GenBank/DDBJ whole genome shotgun (WGS) entry which is preliminary data.</text>
</comment>
<proteinExistence type="predicted"/>
<dbReference type="EMBL" id="JAGTJJ010000105">
    <property type="protein sequence ID" value="MDC3989321.1"/>
    <property type="molecule type" value="Genomic_DNA"/>
</dbReference>
<sequence>MNLGKNAEAHWLDVVGRLRKYVESRASAGDVKRSLEGRALLAPLLDAMAHAKAVAAARATRRSKKAGEPTAEMPTG</sequence>
<name>A0A9X3XJH5_9BACT</name>
<dbReference type="AlphaFoldDB" id="A0A9X3XJH5"/>
<evidence type="ECO:0000313" key="1">
    <source>
        <dbReference type="EMBL" id="MDC3989321.1"/>
    </source>
</evidence>
<protein>
    <submittedName>
        <fullName evidence="1">Uncharacterized protein</fullName>
    </submittedName>
</protein>
<evidence type="ECO:0000313" key="2">
    <source>
        <dbReference type="Proteomes" id="UP001151081"/>
    </source>
</evidence>
<accession>A0A9X3XJH5</accession>
<dbReference type="Proteomes" id="UP001151081">
    <property type="component" value="Unassembled WGS sequence"/>
</dbReference>
<gene>
    <name evidence="1" type="ORF">KEG57_53150</name>
</gene>
<keyword evidence="2" id="KW-1185">Reference proteome</keyword>
<dbReference type="RefSeq" id="WP_272423269.1">
    <property type="nucleotide sequence ID" value="NZ_JAGTJJ010000105.1"/>
</dbReference>